<keyword evidence="9" id="KW-1185">Reference proteome</keyword>
<dbReference type="SMART" id="SM00382">
    <property type="entry name" value="AAA"/>
    <property type="match status" value="1"/>
</dbReference>
<sequence length="312" mass="34071">MNDAPSIHVDGLTKRFGKLTAVDDLTLQVWPGEVYGLLGPNGAGKSTSIRALMGFINPTSGRVGLLGGHARELEIRRQAGYVGDVTLDRGLRAGTLLSWYAGLRGGVPENRITELCSRLELDTSRKIGQLSTGNRQKVSIIQAFMHDPDVLILDEPTAGLDPLLQRTVLRMVRERRDAGTSVLYSSHTLPEVEAIADRVGILRAGALVREDTMANIRDVARQRLELRFAGDVPADVLRDAEGVATVDADGRTAHVVVDGSAADLIDRLAGLGVERITSHDDDLEDIFFEYYQDEQDSESNRDHTHEDQGVAR</sequence>
<dbReference type="CDD" id="cd03230">
    <property type="entry name" value="ABC_DR_subfamily_A"/>
    <property type="match status" value="1"/>
</dbReference>
<proteinExistence type="inferred from homology"/>
<dbReference type="InterPro" id="IPR003439">
    <property type="entry name" value="ABC_transporter-like_ATP-bd"/>
</dbReference>
<keyword evidence="6" id="KW-0046">Antibiotic resistance</keyword>
<dbReference type="GO" id="GO:0016887">
    <property type="term" value="F:ATP hydrolysis activity"/>
    <property type="evidence" value="ECO:0007669"/>
    <property type="project" value="InterPro"/>
</dbReference>
<dbReference type="GO" id="GO:0046677">
    <property type="term" value="P:response to antibiotic"/>
    <property type="evidence" value="ECO:0007669"/>
    <property type="project" value="UniProtKB-KW"/>
</dbReference>
<dbReference type="EMBL" id="JAAGOA010000004">
    <property type="protein sequence ID" value="NED99961.1"/>
    <property type="molecule type" value="Genomic_DNA"/>
</dbReference>
<organism evidence="8 9">
    <name type="scientific">Phytoactinopolyspora halotolerans</name>
    <dbReference type="NCBI Taxonomy" id="1981512"/>
    <lineage>
        <taxon>Bacteria</taxon>
        <taxon>Bacillati</taxon>
        <taxon>Actinomycetota</taxon>
        <taxon>Actinomycetes</taxon>
        <taxon>Jiangellales</taxon>
        <taxon>Jiangellaceae</taxon>
        <taxon>Phytoactinopolyspora</taxon>
    </lineage>
</organism>
<dbReference type="GO" id="GO:0005886">
    <property type="term" value="C:plasma membrane"/>
    <property type="evidence" value="ECO:0007669"/>
    <property type="project" value="UniProtKB-SubCell"/>
</dbReference>
<dbReference type="PROSITE" id="PS50893">
    <property type="entry name" value="ABC_TRANSPORTER_2"/>
    <property type="match status" value="1"/>
</dbReference>
<evidence type="ECO:0000256" key="4">
    <source>
        <dbReference type="ARBA" id="ARBA00022741"/>
    </source>
</evidence>
<evidence type="ECO:0000256" key="6">
    <source>
        <dbReference type="ARBA" id="ARBA00023251"/>
    </source>
</evidence>
<reference evidence="8 9" key="1">
    <citation type="submission" date="2020-02" db="EMBL/GenBank/DDBJ databases">
        <authorList>
            <person name="Li X.-J."/>
            <person name="Han X.-M."/>
        </authorList>
    </citation>
    <scope>NUCLEOTIDE SEQUENCE [LARGE SCALE GENOMIC DNA]</scope>
    <source>
        <strain evidence="8 9">CCTCC AB 2017055</strain>
    </source>
</reference>
<comment type="subcellular location">
    <subcellularLocation>
        <location evidence="1">Cell membrane</location>
        <topology evidence="1">Peripheral membrane protein</topology>
    </subcellularLocation>
</comment>
<dbReference type="Gene3D" id="3.40.50.300">
    <property type="entry name" value="P-loop containing nucleotide triphosphate hydrolases"/>
    <property type="match status" value="1"/>
</dbReference>
<dbReference type="PANTHER" id="PTHR42711">
    <property type="entry name" value="ABC TRANSPORTER ATP-BINDING PROTEIN"/>
    <property type="match status" value="1"/>
</dbReference>
<evidence type="ECO:0000256" key="1">
    <source>
        <dbReference type="ARBA" id="ARBA00004202"/>
    </source>
</evidence>
<evidence type="ECO:0000313" key="9">
    <source>
        <dbReference type="Proteomes" id="UP000475214"/>
    </source>
</evidence>
<protein>
    <submittedName>
        <fullName evidence="8">ABC transporter ATP-binding protein</fullName>
    </submittedName>
</protein>
<comment type="similarity">
    <text evidence="2">Belongs to the ABC transporter superfamily.</text>
</comment>
<dbReference type="PANTHER" id="PTHR42711:SF5">
    <property type="entry name" value="ABC TRANSPORTER ATP-BINDING PROTEIN NATA"/>
    <property type="match status" value="1"/>
</dbReference>
<dbReference type="InterPro" id="IPR027417">
    <property type="entry name" value="P-loop_NTPase"/>
</dbReference>
<dbReference type="InterPro" id="IPR050763">
    <property type="entry name" value="ABC_transporter_ATP-binding"/>
</dbReference>
<keyword evidence="3" id="KW-0813">Transport</keyword>
<comment type="caution">
    <text evidence="8">The sequence shown here is derived from an EMBL/GenBank/DDBJ whole genome shotgun (WGS) entry which is preliminary data.</text>
</comment>
<name>A0A6L9S620_9ACTN</name>
<dbReference type="RefSeq" id="WP_163734865.1">
    <property type="nucleotide sequence ID" value="NZ_JAAGOA010000004.1"/>
</dbReference>
<dbReference type="Proteomes" id="UP000475214">
    <property type="component" value="Unassembled WGS sequence"/>
</dbReference>
<dbReference type="InterPro" id="IPR003593">
    <property type="entry name" value="AAA+_ATPase"/>
</dbReference>
<keyword evidence="4" id="KW-0547">Nucleotide-binding</keyword>
<dbReference type="AlphaFoldDB" id="A0A6L9S620"/>
<gene>
    <name evidence="8" type="ORF">G1H10_07240</name>
</gene>
<evidence type="ECO:0000259" key="7">
    <source>
        <dbReference type="PROSITE" id="PS50893"/>
    </source>
</evidence>
<evidence type="ECO:0000313" key="8">
    <source>
        <dbReference type="EMBL" id="NED99961.1"/>
    </source>
</evidence>
<dbReference type="SUPFAM" id="SSF52540">
    <property type="entry name" value="P-loop containing nucleoside triphosphate hydrolases"/>
    <property type="match status" value="1"/>
</dbReference>
<feature type="domain" description="ABC transporter" evidence="7">
    <location>
        <begin position="7"/>
        <end position="229"/>
    </location>
</feature>
<evidence type="ECO:0000256" key="5">
    <source>
        <dbReference type="ARBA" id="ARBA00022840"/>
    </source>
</evidence>
<accession>A0A6L9S620</accession>
<dbReference type="GO" id="GO:0005524">
    <property type="term" value="F:ATP binding"/>
    <property type="evidence" value="ECO:0007669"/>
    <property type="project" value="UniProtKB-KW"/>
</dbReference>
<evidence type="ECO:0000256" key="3">
    <source>
        <dbReference type="ARBA" id="ARBA00022448"/>
    </source>
</evidence>
<keyword evidence="5 8" id="KW-0067">ATP-binding</keyword>
<dbReference type="Pfam" id="PF00005">
    <property type="entry name" value="ABC_tran"/>
    <property type="match status" value="1"/>
</dbReference>
<evidence type="ECO:0000256" key="2">
    <source>
        <dbReference type="ARBA" id="ARBA00005417"/>
    </source>
</evidence>